<keyword evidence="4 10" id="KW-0863">Zinc-finger</keyword>
<dbReference type="GO" id="GO:0008270">
    <property type="term" value="F:zinc ion binding"/>
    <property type="evidence" value="ECO:0007669"/>
    <property type="project" value="UniProtKB-KW"/>
</dbReference>
<evidence type="ECO:0000256" key="6">
    <source>
        <dbReference type="ARBA" id="ARBA00023043"/>
    </source>
</evidence>
<dbReference type="SUPFAM" id="SSF144232">
    <property type="entry name" value="HIT/MYND zinc finger-like"/>
    <property type="match status" value="1"/>
</dbReference>
<keyword evidence="8" id="KW-0966">Cell projection</keyword>
<feature type="domain" description="MYND-type" evidence="11">
    <location>
        <begin position="341"/>
        <end position="378"/>
    </location>
</feature>
<dbReference type="PROSITE" id="PS50865">
    <property type="entry name" value="ZF_MYND_2"/>
    <property type="match status" value="1"/>
</dbReference>
<evidence type="ECO:0000256" key="1">
    <source>
        <dbReference type="ARBA" id="ARBA00004138"/>
    </source>
</evidence>
<reference evidence="12 13" key="1">
    <citation type="journal article" date="2015" name="Genome Biol. Evol.">
        <title>Comparative Genomics of a Bacterivorous Green Alga Reveals Evolutionary Causalities and Consequences of Phago-Mixotrophic Mode of Nutrition.</title>
        <authorList>
            <person name="Burns J.A."/>
            <person name="Paasch A."/>
            <person name="Narechania A."/>
            <person name="Kim E."/>
        </authorList>
    </citation>
    <scope>NUCLEOTIDE SEQUENCE [LARGE SCALE GENOMIC DNA]</scope>
    <source>
        <strain evidence="12 13">PLY_AMNH</strain>
    </source>
</reference>
<dbReference type="Proteomes" id="UP001190700">
    <property type="component" value="Unassembled WGS sequence"/>
</dbReference>
<evidence type="ECO:0000256" key="8">
    <source>
        <dbReference type="ARBA" id="ARBA00023273"/>
    </source>
</evidence>
<keyword evidence="3" id="KW-0677">Repeat</keyword>
<evidence type="ECO:0000256" key="7">
    <source>
        <dbReference type="ARBA" id="ARBA00023069"/>
    </source>
</evidence>
<sequence>MEGFAKLEAFMNQLGKAASEDCRNICQQASANSLNSSKDWIHRFREILQKSCDCRLNADDQYGNGDQSFIFADFPSDIGFELRALWSEGGDFNPMHPGLADPPLSHFMVACFNGNVERVTEMITNTNGAALTKLLEKRESMLRFSPLLGVIAGARSAEARGSSGHLKTAEMLLKLGARVDCVDVAGYSVVHHCCTATYNSLTLRLCRLLVEHGANVNAKNRFDCVPLLEPVMAQKLEPVALLAELGADPSIPCKTRTGTLTAHQLCKFWMKGQEVFAQGSIRLQGKRVRLQGLAKAPELNGTKGICGEKSGAGRYSITLEDGRVVGVKPENLKVLKEYQNCTFCGAANASSLCRACKTTAYCGRDCQKAHWKVHKKVCSKPESTQPDSKADFSNQGGKVIHLASEPGVRIKSNLTGEVLPPEGNGVPPSLGKSFIAKIQLPMEQYFVAGPSSNVQQCMVYNQSRTYCVHIGPEHTQYHDIVKTIREKGVRLSEGGCGQKGYFKCKRTSEDFLLVNIEKVAPAQPW</sequence>
<dbReference type="PROSITE" id="PS01360">
    <property type="entry name" value="ZF_MYND_1"/>
    <property type="match status" value="1"/>
</dbReference>
<keyword evidence="2" id="KW-0479">Metal-binding</keyword>
<dbReference type="Gene3D" id="6.10.140.2220">
    <property type="match status" value="1"/>
</dbReference>
<evidence type="ECO:0000259" key="11">
    <source>
        <dbReference type="PROSITE" id="PS50865"/>
    </source>
</evidence>
<evidence type="ECO:0000256" key="4">
    <source>
        <dbReference type="ARBA" id="ARBA00022771"/>
    </source>
</evidence>
<dbReference type="Pfam" id="PF00023">
    <property type="entry name" value="Ank"/>
    <property type="match status" value="1"/>
</dbReference>
<evidence type="ECO:0000313" key="12">
    <source>
        <dbReference type="EMBL" id="KAK3276056.1"/>
    </source>
</evidence>
<dbReference type="InterPro" id="IPR002893">
    <property type="entry name" value="Znf_MYND"/>
</dbReference>
<dbReference type="InterPro" id="IPR036770">
    <property type="entry name" value="Ankyrin_rpt-contain_sf"/>
</dbReference>
<organism evidence="12 13">
    <name type="scientific">Cymbomonas tetramitiformis</name>
    <dbReference type="NCBI Taxonomy" id="36881"/>
    <lineage>
        <taxon>Eukaryota</taxon>
        <taxon>Viridiplantae</taxon>
        <taxon>Chlorophyta</taxon>
        <taxon>Pyramimonadophyceae</taxon>
        <taxon>Pyramimonadales</taxon>
        <taxon>Pyramimonadaceae</taxon>
        <taxon>Cymbomonas</taxon>
    </lineage>
</organism>
<evidence type="ECO:0000256" key="2">
    <source>
        <dbReference type="ARBA" id="ARBA00022723"/>
    </source>
</evidence>
<evidence type="ECO:0000256" key="10">
    <source>
        <dbReference type="PROSITE-ProRule" id="PRU00134"/>
    </source>
</evidence>
<evidence type="ECO:0000313" key="13">
    <source>
        <dbReference type="Proteomes" id="UP001190700"/>
    </source>
</evidence>
<dbReference type="GO" id="GO:0005929">
    <property type="term" value="C:cilium"/>
    <property type="evidence" value="ECO:0007669"/>
    <property type="project" value="UniProtKB-SubCell"/>
</dbReference>
<dbReference type="Gene3D" id="1.25.40.20">
    <property type="entry name" value="Ankyrin repeat-containing domain"/>
    <property type="match status" value="1"/>
</dbReference>
<name>A0AAE0GDE5_9CHLO</name>
<keyword evidence="6 9" id="KW-0040">ANK repeat</keyword>
<gene>
    <name evidence="12" type="ORF">CYMTET_15848</name>
</gene>
<dbReference type="Pfam" id="PF01753">
    <property type="entry name" value="zf-MYND"/>
    <property type="match status" value="1"/>
</dbReference>
<dbReference type="PANTHER" id="PTHR24150">
    <property type="entry name" value="ANKYRIN REPEAT AND MYND DOMAIN-CONTAINING PROTEIN 2"/>
    <property type="match status" value="1"/>
</dbReference>
<dbReference type="PANTHER" id="PTHR24150:SF8">
    <property type="entry name" value="ANKYRIN REPEAT AND MYND DOMAIN-CONTAINING PROTEIN 2"/>
    <property type="match status" value="1"/>
</dbReference>
<feature type="repeat" description="ANK" evidence="9">
    <location>
        <begin position="185"/>
        <end position="221"/>
    </location>
</feature>
<dbReference type="InterPro" id="IPR002110">
    <property type="entry name" value="Ankyrin_rpt"/>
</dbReference>
<dbReference type="PROSITE" id="PS50088">
    <property type="entry name" value="ANK_REPEAT"/>
    <property type="match status" value="1"/>
</dbReference>
<evidence type="ECO:0000256" key="3">
    <source>
        <dbReference type="ARBA" id="ARBA00022737"/>
    </source>
</evidence>
<dbReference type="SUPFAM" id="SSF48403">
    <property type="entry name" value="Ankyrin repeat"/>
    <property type="match status" value="1"/>
</dbReference>
<proteinExistence type="predicted"/>
<accession>A0AAE0GDE5</accession>
<dbReference type="InterPro" id="IPR052452">
    <property type="entry name" value="Ankyrin-MYND_dom_contain_2"/>
</dbReference>
<dbReference type="AlphaFoldDB" id="A0AAE0GDE5"/>
<keyword evidence="7" id="KW-0969">Cilium</keyword>
<keyword evidence="13" id="KW-1185">Reference proteome</keyword>
<comment type="subcellular location">
    <subcellularLocation>
        <location evidence="1">Cell projection</location>
        <location evidence="1">Cilium</location>
    </subcellularLocation>
</comment>
<dbReference type="EMBL" id="LGRX02006795">
    <property type="protein sequence ID" value="KAK3276056.1"/>
    <property type="molecule type" value="Genomic_DNA"/>
</dbReference>
<comment type="caution">
    <text evidence="12">The sequence shown here is derived from an EMBL/GenBank/DDBJ whole genome shotgun (WGS) entry which is preliminary data.</text>
</comment>
<evidence type="ECO:0000256" key="5">
    <source>
        <dbReference type="ARBA" id="ARBA00022833"/>
    </source>
</evidence>
<keyword evidence="5" id="KW-0862">Zinc</keyword>
<evidence type="ECO:0000256" key="9">
    <source>
        <dbReference type="PROSITE-ProRule" id="PRU00023"/>
    </source>
</evidence>
<protein>
    <recommendedName>
        <fullName evidence="11">MYND-type domain-containing protein</fullName>
    </recommendedName>
</protein>